<dbReference type="EMBL" id="DTIN01000011">
    <property type="protein sequence ID" value="HFX13167.1"/>
    <property type="molecule type" value="Genomic_DNA"/>
</dbReference>
<dbReference type="Gene3D" id="3.30.420.10">
    <property type="entry name" value="Ribonuclease H-like superfamily/Ribonuclease H"/>
    <property type="match status" value="1"/>
</dbReference>
<dbReference type="InterPro" id="IPR036397">
    <property type="entry name" value="RNaseH_sf"/>
</dbReference>
<comment type="caution">
    <text evidence="2">The sequence shown here is derived from an EMBL/GenBank/DDBJ whole genome shotgun (WGS) entry which is preliminary data.</text>
</comment>
<dbReference type="InterPro" id="IPR038720">
    <property type="entry name" value="YprB_RNase_H-like_dom"/>
</dbReference>
<protein>
    <submittedName>
        <fullName evidence="2">Exonuclease</fullName>
    </submittedName>
</protein>
<proteinExistence type="predicted"/>
<name>A0A7C3MJE7_DICTH</name>
<gene>
    <name evidence="2" type="ORF">ENW00_03285</name>
</gene>
<dbReference type="Pfam" id="PF13482">
    <property type="entry name" value="RNase_H_2"/>
    <property type="match status" value="1"/>
</dbReference>
<dbReference type="PANTHER" id="PTHR38462">
    <property type="entry name" value="EXONUCLEASE-LIKE PROTEIN"/>
    <property type="match status" value="1"/>
</dbReference>
<sequence length="166" mass="19534">MKIYNAYLDIETTGLNPASSYITVVGILLENDYEEYFHQLIGPEITAYNIIILLEKAHTLYTYNGSRFDLPFIKEKLGLDLEEHIYHQDLMYSCWKRGLYGGLKRIEEKLGITRKLKNIDGKMAVILWNHYIEYGDIYALRLLLEYNREDVINLKILKEKLLPLNL</sequence>
<dbReference type="InterPro" id="IPR012337">
    <property type="entry name" value="RNaseH-like_sf"/>
</dbReference>
<evidence type="ECO:0000313" key="2">
    <source>
        <dbReference type="EMBL" id="HFX13167.1"/>
    </source>
</evidence>
<dbReference type="GO" id="GO:0004527">
    <property type="term" value="F:exonuclease activity"/>
    <property type="evidence" value="ECO:0007669"/>
    <property type="project" value="UniProtKB-KW"/>
</dbReference>
<feature type="domain" description="YprB ribonuclease H-like" evidence="1">
    <location>
        <begin position="6"/>
        <end position="161"/>
    </location>
</feature>
<keyword evidence="2" id="KW-0378">Hydrolase</keyword>
<evidence type="ECO:0000259" key="1">
    <source>
        <dbReference type="Pfam" id="PF13482"/>
    </source>
</evidence>
<dbReference type="AlphaFoldDB" id="A0A7C3MJE7"/>
<accession>A0A7C3MJE7</accession>
<dbReference type="SUPFAM" id="SSF53098">
    <property type="entry name" value="Ribonuclease H-like"/>
    <property type="match status" value="1"/>
</dbReference>
<keyword evidence="2" id="KW-0269">Exonuclease</keyword>
<organism evidence="2">
    <name type="scientific">Dictyoglomus thermophilum</name>
    <dbReference type="NCBI Taxonomy" id="14"/>
    <lineage>
        <taxon>Bacteria</taxon>
        <taxon>Pseudomonadati</taxon>
        <taxon>Dictyoglomota</taxon>
        <taxon>Dictyoglomia</taxon>
        <taxon>Dictyoglomales</taxon>
        <taxon>Dictyoglomaceae</taxon>
        <taxon>Dictyoglomus</taxon>
    </lineage>
</organism>
<keyword evidence="2" id="KW-0540">Nuclease</keyword>
<reference evidence="2" key="1">
    <citation type="journal article" date="2020" name="mSystems">
        <title>Genome- and Community-Level Interaction Insights into Carbon Utilization and Element Cycling Functions of Hydrothermarchaeota in Hydrothermal Sediment.</title>
        <authorList>
            <person name="Zhou Z."/>
            <person name="Liu Y."/>
            <person name="Xu W."/>
            <person name="Pan J."/>
            <person name="Luo Z.H."/>
            <person name="Li M."/>
        </authorList>
    </citation>
    <scope>NUCLEOTIDE SEQUENCE [LARGE SCALE GENOMIC DNA]</scope>
    <source>
        <strain evidence="2">SpSt-81</strain>
    </source>
</reference>
<dbReference type="GO" id="GO:0003676">
    <property type="term" value="F:nucleic acid binding"/>
    <property type="evidence" value="ECO:0007669"/>
    <property type="project" value="InterPro"/>
</dbReference>
<dbReference type="PANTHER" id="PTHR38462:SF1">
    <property type="entry name" value="YPRB RIBONUCLEASE H-LIKE DOMAIN-CONTAINING PROTEIN"/>
    <property type="match status" value="1"/>
</dbReference>